<gene>
    <name evidence="2" type="ORF">ABEG20_13010</name>
</gene>
<dbReference type="RefSeq" id="WP_406823771.1">
    <property type="nucleotide sequence ID" value="NZ_CP157485.1"/>
</dbReference>
<dbReference type="InterPro" id="IPR007138">
    <property type="entry name" value="ABM_dom"/>
</dbReference>
<dbReference type="Gene3D" id="3.30.70.100">
    <property type="match status" value="1"/>
</dbReference>
<dbReference type="AlphaFoldDB" id="A0AAU7K0J9"/>
<sequence>MMKTLQSIYKMQIRQIDLLKFIVILFMLTLLFSKNAMSQKKNQMIRLAKIKVDPLQLDKYNSALKEQMTAAIRLEPGVLTYYAVSDKNNPSHVTILEIYADTAAYQKHITTAHFKKYKETVKDMVKSLELVDVDLIAAAKKPD</sequence>
<protein>
    <submittedName>
        <fullName evidence="2">Quinol monooxygenase</fullName>
        <ecNumber evidence="2">1.-.-.-</ecNumber>
    </submittedName>
</protein>
<evidence type="ECO:0000313" key="2">
    <source>
        <dbReference type="EMBL" id="XBO46207.1"/>
    </source>
</evidence>
<reference evidence="2" key="1">
    <citation type="submission" date="2024-05" db="EMBL/GenBank/DDBJ databases">
        <authorList>
            <person name="Kim S."/>
            <person name="Heo J."/>
            <person name="Choi H."/>
            <person name="Choi Y."/>
            <person name="Kwon S.-W."/>
            <person name="Kim Y."/>
        </authorList>
    </citation>
    <scope>NUCLEOTIDE SEQUENCE</scope>
    <source>
        <strain evidence="2">KACC 23697</strain>
    </source>
</reference>
<organism evidence="2">
    <name type="scientific">Pedobacter sp. KACC 23697</name>
    <dbReference type="NCBI Taxonomy" id="3149230"/>
    <lineage>
        <taxon>Bacteria</taxon>
        <taxon>Pseudomonadati</taxon>
        <taxon>Bacteroidota</taxon>
        <taxon>Sphingobacteriia</taxon>
        <taxon>Sphingobacteriales</taxon>
        <taxon>Sphingobacteriaceae</taxon>
        <taxon>Pedobacter</taxon>
    </lineage>
</organism>
<keyword evidence="2" id="KW-0503">Monooxygenase</keyword>
<dbReference type="EC" id="1.-.-.-" evidence="2"/>
<dbReference type="SUPFAM" id="SSF54909">
    <property type="entry name" value="Dimeric alpha+beta barrel"/>
    <property type="match status" value="1"/>
</dbReference>
<dbReference type="InterPro" id="IPR011008">
    <property type="entry name" value="Dimeric_a/b-barrel"/>
</dbReference>
<name>A0AAU7K0J9_9SPHI</name>
<dbReference type="EMBL" id="CP157485">
    <property type="protein sequence ID" value="XBO46207.1"/>
    <property type="molecule type" value="Genomic_DNA"/>
</dbReference>
<dbReference type="GO" id="GO:0004497">
    <property type="term" value="F:monooxygenase activity"/>
    <property type="evidence" value="ECO:0007669"/>
    <property type="project" value="UniProtKB-KW"/>
</dbReference>
<feature type="domain" description="ABM" evidence="1">
    <location>
        <begin position="44"/>
        <end position="134"/>
    </location>
</feature>
<dbReference type="PANTHER" id="PTHR33336">
    <property type="entry name" value="QUINOL MONOOXYGENASE YGIN-RELATED"/>
    <property type="match status" value="1"/>
</dbReference>
<dbReference type="PANTHER" id="PTHR33336:SF3">
    <property type="entry name" value="ABM DOMAIN-CONTAINING PROTEIN"/>
    <property type="match status" value="1"/>
</dbReference>
<dbReference type="InterPro" id="IPR050744">
    <property type="entry name" value="AI-2_Isomerase_LsrG"/>
</dbReference>
<keyword evidence="2" id="KW-0560">Oxidoreductase</keyword>
<dbReference type="Pfam" id="PF03992">
    <property type="entry name" value="ABM"/>
    <property type="match status" value="1"/>
</dbReference>
<proteinExistence type="predicted"/>
<dbReference type="PROSITE" id="PS51725">
    <property type="entry name" value="ABM"/>
    <property type="match status" value="1"/>
</dbReference>
<evidence type="ECO:0000259" key="1">
    <source>
        <dbReference type="PROSITE" id="PS51725"/>
    </source>
</evidence>
<accession>A0AAU7K0J9</accession>